<gene>
    <name evidence="2" type="ORF">EGR_11053</name>
</gene>
<dbReference type="EMBL" id="APAU02000351">
    <property type="protein sequence ID" value="EUB54087.1"/>
    <property type="molecule type" value="Genomic_DNA"/>
</dbReference>
<keyword evidence="1" id="KW-0472">Membrane</keyword>
<dbReference type="AlphaFoldDB" id="W6U6V0"/>
<protein>
    <submittedName>
        <fullName evidence="2">Uncharacterized protein</fullName>
    </submittedName>
</protein>
<dbReference type="CTD" id="36346768"/>
<comment type="caution">
    <text evidence="2">The sequence shown here is derived from an EMBL/GenBank/DDBJ whole genome shotgun (WGS) entry which is preliminary data.</text>
</comment>
<name>W6U6V0_ECHGR</name>
<dbReference type="Proteomes" id="UP000019149">
    <property type="component" value="Unassembled WGS sequence"/>
</dbReference>
<dbReference type="RefSeq" id="XP_024345283.1">
    <property type="nucleotide sequence ID" value="XM_024500302.1"/>
</dbReference>
<evidence type="ECO:0000313" key="2">
    <source>
        <dbReference type="EMBL" id="EUB54087.1"/>
    </source>
</evidence>
<proteinExistence type="predicted"/>
<keyword evidence="3" id="KW-1185">Reference proteome</keyword>
<dbReference type="GeneID" id="36346768"/>
<evidence type="ECO:0000256" key="1">
    <source>
        <dbReference type="SAM" id="Phobius"/>
    </source>
</evidence>
<reference evidence="2 3" key="1">
    <citation type="journal article" date="2013" name="Nat. Genet.">
        <title>The genome of the hydatid tapeworm Echinococcus granulosus.</title>
        <authorList>
            <person name="Zheng H."/>
            <person name="Zhang W."/>
            <person name="Zhang L."/>
            <person name="Zhang Z."/>
            <person name="Li J."/>
            <person name="Lu G."/>
            <person name="Zhu Y."/>
            <person name="Wang Y."/>
            <person name="Huang Y."/>
            <person name="Liu J."/>
            <person name="Kang H."/>
            <person name="Chen J."/>
            <person name="Wang L."/>
            <person name="Chen A."/>
            <person name="Yu S."/>
            <person name="Gao Z."/>
            <person name="Jin L."/>
            <person name="Gu W."/>
            <person name="Wang Z."/>
            <person name="Zhao L."/>
            <person name="Shi B."/>
            <person name="Wen H."/>
            <person name="Lin R."/>
            <person name="Jones M.K."/>
            <person name="Brejova B."/>
            <person name="Vinar T."/>
            <person name="Zhao G."/>
            <person name="McManus D.P."/>
            <person name="Chen Z."/>
            <person name="Zhou Y."/>
            <person name="Wang S."/>
        </authorList>
    </citation>
    <scope>NUCLEOTIDE SEQUENCE [LARGE SCALE GENOMIC DNA]</scope>
</reference>
<sequence length="117" mass="13565">MPALANLHRGCKVFADSNYDEDKSDEHTADHTRLFLQFSILGFGAIELLFKNIVWLSKYLFNQFSFNDVLRMRNPGIDSFINHPTHLGFLAYIYMTVHLSFTPNPIQRSLIPSRDPF</sequence>
<evidence type="ECO:0000313" key="3">
    <source>
        <dbReference type="Proteomes" id="UP000019149"/>
    </source>
</evidence>
<organism evidence="2 3">
    <name type="scientific">Echinococcus granulosus</name>
    <name type="common">Hydatid tapeworm</name>
    <dbReference type="NCBI Taxonomy" id="6210"/>
    <lineage>
        <taxon>Eukaryota</taxon>
        <taxon>Metazoa</taxon>
        <taxon>Spiralia</taxon>
        <taxon>Lophotrochozoa</taxon>
        <taxon>Platyhelminthes</taxon>
        <taxon>Cestoda</taxon>
        <taxon>Eucestoda</taxon>
        <taxon>Cyclophyllidea</taxon>
        <taxon>Taeniidae</taxon>
        <taxon>Echinococcus</taxon>
        <taxon>Echinococcus granulosus group</taxon>
    </lineage>
</organism>
<dbReference type="KEGG" id="egl:EGR_11053"/>
<accession>W6U6V0</accession>
<feature type="transmembrane region" description="Helical" evidence="1">
    <location>
        <begin position="34"/>
        <end position="54"/>
    </location>
</feature>
<keyword evidence="1" id="KW-0812">Transmembrane</keyword>
<keyword evidence="1" id="KW-1133">Transmembrane helix</keyword>